<keyword evidence="2" id="KW-1185">Reference proteome</keyword>
<evidence type="ECO:0000313" key="2">
    <source>
        <dbReference type="Proteomes" id="UP000694427"/>
    </source>
</evidence>
<protein>
    <submittedName>
        <fullName evidence="1">Uncharacterized protein</fullName>
    </submittedName>
</protein>
<reference evidence="1" key="1">
    <citation type="submission" date="2025-08" db="UniProtKB">
        <authorList>
            <consortium name="Ensembl"/>
        </authorList>
    </citation>
    <scope>IDENTIFICATION</scope>
</reference>
<reference evidence="1" key="2">
    <citation type="submission" date="2025-09" db="UniProtKB">
        <authorList>
            <consortium name="Ensembl"/>
        </authorList>
    </citation>
    <scope>IDENTIFICATION</scope>
</reference>
<dbReference type="Ensembl" id="ENSCCRT00010052744.1">
    <property type="protein sequence ID" value="ENSCCRP00010048113.1"/>
    <property type="gene ID" value="ENSCCRG00010020353.1"/>
</dbReference>
<evidence type="ECO:0000313" key="1">
    <source>
        <dbReference type="Ensembl" id="ENSCCRP00010048113.1"/>
    </source>
</evidence>
<proteinExistence type="predicted"/>
<organism evidence="1 2">
    <name type="scientific">Cyprinus carpio</name>
    <name type="common">Common carp</name>
    <dbReference type="NCBI Taxonomy" id="7962"/>
    <lineage>
        <taxon>Eukaryota</taxon>
        <taxon>Metazoa</taxon>
        <taxon>Chordata</taxon>
        <taxon>Craniata</taxon>
        <taxon>Vertebrata</taxon>
        <taxon>Euteleostomi</taxon>
        <taxon>Actinopterygii</taxon>
        <taxon>Neopterygii</taxon>
        <taxon>Teleostei</taxon>
        <taxon>Ostariophysi</taxon>
        <taxon>Cypriniformes</taxon>
        <taxon>Cyprinidae</taxon>
        <taxon>Cyprininae</taxon>
        <taxon>Cyprinus</taxon>
    </lineage>
</organism>
<accession>A0A8C1KKV9</accession>
<dbReference type="Proteomes" id="UP000694427">
    <property type="component" value="Unplaced"/>
</dbReference>
<name>A0A8C1KKV9_CYPCA</name>
<dbReference type="AlphaFoldDB" id="A0A8C1KKV9"/>
<sequence>LFCSFVLFKNSEIQPPSTHKILIYINNEQLKLALLVIFDHTLKTIQTCTYKFEHVPIKHVVIGKALSVEQIPEELPQVRVVWLVIKSKFSCGTENKHVIQPVCVPSHGHLCCLLQLNPSNHLSDEQNKI</sequence>